<name>E0RYK9_BUTPB</name>
<dbReference type="KEGG" id="bpb:bpr_I0342"/>
<gene>
    <name evidence="3" type="ordered locus">bpr_I0342</name>
</gene>
<dbReference type="Proteomes" id="UP000001299">
    <property type="component" value="Chromosome 1"/>
</dbReference>
<dbReference type="RefSeq" id="WP_013279747.1">
    <property type="nucleotide sequence ID" value="NC_014387.1"/>
</dbReference>
<organism evidence="3 4">
    <name type="scientific">Butyrivibrio proteoclasticus (strain ATCC 51982 / DSM 14932 / B316)</name>
    <name type="common">Clostridium proteoclasticum</name>
    <dbReference type="NCBI Taxonomy" id="515622"/>
    <lineage>
        <taxon>Bacteria</taxon>
        <taxon>Bacillati</taxon>
        <taxon>Bacillota</taxon>
        <taxon>Clostridia</taxon>
        <taxon>Lachnospirales</taxon>
        <taxon>Lachnospiraceae</taxon>
        <taxon>Butyrivibrio</taxon>
    </lineage>
</organism>
<keyword evidence="4" id="KW-1185">Reference proteome</keyword>
<dbReference type="eggNOG" id="COG3290">
    <property type="taxonomic scope" value="Bacteria"/>
</dbReference>
<feature type="transmembrane region" description="Helical" evidence="1">
    <location>
        <begin position="172"/>
        <end position="191"/>
    </location>
</feature>
<dbReference type="STRING" id="515622.bpr_I0342"/>
<evidence type="ECO:0000313" key="4">
    <source>
        <dbReference type="Proteomes" id="UP000001299"/>
    </source>
</evidence>
<dbReference type="EMBL" id="CP001810">
    <property type="protein sequence ID" value="ADL33090.1"/>
    <property type="molecule type" value="Genomic_DNA"/>
</dbReference>
<evidence type="ECO:0000259" key="2">
    <source>
        <dbReference type="Pfam" id="PF14501"/>
    </source>
</evidence>
<keyword evidence="1" id="KW-1133">Transmembrane helix</keyword>
<dbReference type="InterPro" id="IPR036890">
    <property type="entry name" value="HATPase_C_sf"/>
</dbReference>
<keyword evidence="1" id="KW-0472">Membrane</keyword>
<dbReference type="Gene3D" id="3.30.565.10">
    <property type="entry name" value="Histidine kinase-like ATPase, C-terminal domain"/>
    <property type="match status" value="1"/>
</dbReference>
<protein>
    <recommendedName>
        <fullName evidence="2">Sensor histidine kinase NatK-like C-terminal domain-containing protein</fullName>
    </recommendedName>
</protein>
<feature type="transmembrane region" description="Helical" evidence="1">
    <location>
        <begin position="119"/>
        <end position="139"/>
    </location>
</feature>
<keyword evidence="1" id="KW-0812">Transmembrane</keyword>
<dbReference type="InterPro" id="IPR032834">
    <property type="entry name" value="NatK-like_C"/>
</dbReference>
<evidence type="ECO:0000313" key="3">
    <source>
        <dbReference type="EMBL" id="ADL33090.1"/>
    </source>
</evidence>
<accession>E0RYK9</accession>
<dbReference type="AlphaFoldDB" id="E0RYK9"/>
<feature type="domain" description="Sensor histidine kinase NatK-like C-terminal" evidence="2">
    <location>
        <begin position="311"/>
        <end position="411"/>
    </location>
</feature>
<proteinExistence type="predicted"/>
<reference evidence="3 4" key="1">
    <citation type="journal article" date="2010" name="PLoS ONE">
        <title>The glycobiome of the rumen bacterium Butyrivibrio proteoclasticus B316(T) highlights adaptation to a polysaccharide-rich environment.</title>
        <authorList>
            <person name="Kelly W.J."/>
            <person name="Leahy S.C."/>
            <person name="Altermann E."/>
            <person name="Yeoman C.J."/>
            <person name="Dunne J.C."/>
            <person name="Kong Z."/>
            <person name="Pacheco D.M."/>
            <person name="Li D."/>
            <person name="Noel S.J."/>
            <person name="Moon C.D."/>
            <person name="Cookson A.L."/>
            <person name="Attwood G.T."/>
        </authorList>
    </citation>
    <scope>NUCLEOTIDE SEQUENCE [LARGE SCALE GENOMIC DNA]</scope>
    <source>
        <strain evidence="4">ATCC 51982 / DSM 14932 / B316</strain>
    </source>
</reference>
<sequence length="416" mass="47912">MNINFSLFDLNTKFRYSLKQLVEFENTTAVKEQKCKTSMILLTGFIIYSIIATFLTSDNYNHGKVTNISIAMFMFCVILLLKKAHRHTMLTIYCSFGVCIILFFHLIMEVDWTIGMDAYWLFILILPFITNYVAGVVYGSISALSGLLLSLLLFDTRLIGYLQPYGQNMIDWFPIIYIVVMLSAAIMEYELTFYQIEKKISDEKIAYFQAERTKRLREQLSIYESNELTIRKYKHDIRHFNRVLLGFINDGEYDKAKEYLRELDSMLEQVTVVSFCDNKVVNELLTIYSSRCQKHGFKLRAKANVPERFAMEEIELTSLLANALENALESQEKAPVNKRFISVDISYDGRKLRLQTKNYCPEKISFNKDGMPISTKVVQSGIGTAQIRAIANKYSGVANFTLEGDTFVVKAVMTCL</sequence>
<dbReference type="Pfam" id="PF14501">
    <property type="entry name" value="HATPase_c_5"/>
    <property type="match status" value="1"/>
</dbReference>
<dbReference type="HOGENOM" id="CLU_660011_0_0_9"/>
<feature type="transmembrane region" description="Helical" evidence="1">
    <location>
        <begin position="63"/>
        <end position="81"/>
    </location>
</feature>
<feature type="transmembrane region" description="Helical" evidence="1">
    <location>
        <begin position="39"/>
        <end position="57"/>
    </location>
</feature>
<feature type="transmembrane region" description="Helical" evidence="1">
    <location>
        <begin position="88"/>
        <end position="107"/>
    </location>
</feature>
<evidence type="ECO:0000256" key="1">
    <source>
        <dbReference type="SAM" id="Phobius"/>
    </source>
</evidence>